<name>A0AAW2E4L4_9ROSI</name>
<sequence length="115" mass="13773">MVEILRFEYDGTSFEDYEYLQDMKFFSEKNFSFSFAQISREPNRGSLGQNSEFAFHNSKGREVKFQTESFSFSLKKIQGKTDQNQQQQQQQKKKLEFSSEKLTQMRTDYGRKSWN</sequence>
<evidence type="ECO:0000313" key="3">
    <source>
        <dbReference type="Proteomes" id="UP001459277"/>
    </source>
</evidence>
<keyword evidence="3" id="KW-1185">Reference proteome</keyword>
<feature type="region of interest" description="Disordered" evidence="1">
    <location>
        <begin position="76"/>
        <end position="115"/>
    </location>
</feature>
<organism evidence="2 3">
    <name type="scientific">Lithocarpus litseifolius</name>
    <dbReference type="NCBI Taxonomy" id="425828"/>
    <lineage>
        <taxon>Eukaryota</taxon>
        <taxon>Viridiplantae</taxon>
        <taxon>Streptophyta</taxon>
        <taxon>Embryophyta</taxon>
        <taxon>Tracheophyta</taxon>
        <taxon>Spermatophyta</taxon>
        <taxon>Magnoliopsida</taxon>
        <taxon>eudicotyledons</taxon>
        <taxon>Gunneridae</taxon>
        <taxon>Pentapetalae</taxon>
        <taxon>rosids</taxon>
        <taxon>fabids</taxon>
        <taxon>Fagales</taxon>
        <taxon>Fagaceae</taxon>
        <taxon>Lithocarpus</taxon>
    </lineage>
</organism>
<dbReference type="Proteomes" id="UP001459277">
    <property type="component" value="Unassembled WGS sequence"/>
</dbReference>
<proteinExistence type="predicted"/>
<evidence type="ECO:0000256" key="1">
    <source>
        <dbReference type="SAM" id="MobiDB-lite"/>
    </source>
</evidence>
<feature type="compositionally biased region" description="Low complexity" evidence="1">
    <location>
        <begin position="80"/>
        <end position="90"/>
    </location>
</feature>
<evidence type="ECO:0000313" key="2">
    <source>
        <dbReference type="EMBL" id="KAL0017576.1"/>
    </source>
</evidence>
<reference evidence="2 3" key="1">
    <citation type="submission" date="2024-01" db="EMBL/GenBank/DDBJ databases">
        <title>A telomere-to-telomere, gap-free genome of sweet tea (Lithocarpus litseifolius).</title>
        <authorList>
            <person name="Zhou J."/>
        </authorList>
    </citation>
    <scope>NUCLEOTIDE SEQUENCE [LARGE SCALE GENOMIC DNA]</scope>
    <source>
        <strain evidence="2">Zhou-2022a</strain>
        <tissue evidence="2">Leaf</tissue>
    </source>
</reference>
<dbReference type="EMBL" id="JAZDWU010000001">
    <property type="protein sequence ID" value="KAL0017576.1"/>
    <property type="molecule type" value="Genomic_DNA"/>
</dbReference>
<accession>A0AAW2E4L4</accession>
<dbReference type="AlphaFoldDB" id="A0AAW2E4L4"/>
<gene>
    <name evidence="2" type="ORF">SO802_004645</name>
</gene>
<protein>
    <submittedName>
        <fullName evidence="2">Uncharacterized protein</fullName>
    </submittedName>
</protein>
<comment type="caution">
    <text evidence="2">The sequence shown here is derived from an EMBL/GenBank/DDBJ whole genome shotgun (WGS) entry which is preliminary data.</text>
</comment>